<keyword evidence="2" id="KW-1185">Reference proteome</keyword>
<reference evidence="1" key="1">
    <citation type="submission" date="2020-08" db="EMBL/GenBank/DDBJ databases">
        <title>Spodoptera exigua strain:BAW_Kor-Di-RS1 Genome sequencing and assembly.</title>
        <authorList>
            <person name="Kim J."/>
            <person name="Nam H.Y."/>
            <person name="Kwon M."/>
            <person name="Choi J.H."/>
            <person name="Cho S.R."/>
            <person name="Kim G.-H."/>
        </authorList>
    </citation>
    <scope>NUCLEOTIDE SEQUENCE</scope>
    <source>
        <strain evidence="1">BAW_Kor-Di-RS1</strain>
        <tissue evidence="1">Whole-body</tissue>
    </source>
</reference>
<gene>
    <name evidence="1" type="ORF">HW555_006172</name>
</gene>
<accession>A0A835GFL8</accession>
<comment type="caution">
    <text evidence="1">The sequence shown here is derived from an EMBL/GenBank/DDBJ whole genome shotgun (WGS) entry which is preliminary data.</text>
</comment>
<protein>
    <submittedName>
        <fullName evidence="1">Uncharacterized protein</fullName>
    </submittedName>
</protein>
<proteinExistence type="predicted"/>
<organism evidence="1 2">
    <name type="scientific">Spodoptera exigua</name>
    <name type="common">Beet armyworm</name>
    <name type="synonym">Noctua fulgens</name>
    <dbReference type="NCBI Taxonomy" id="7107"/>
    <lineage>
        <taxon>Eukaryota</taxon>
        <taxon>Metazoa</taxon>
        <taxon>Ecdysozoa</taxon>
        <taxon>Arthropoda</taxon>
        <taxon>Hexapoda</taxon>
        <taxon>Insecta</taxon>
        <taxon>Pterygota</taxon>
        <taxon>Neoptera</taxon>
        <taxon>Endopterygota</taxon>
        <taxon>Lepidoptera</taxon>
        <taxon>Glossata</taxon>
        <taxon>Ditrysia</taxon>
        <taxon>Noctuoidea</taxon>
        <taxon>Noctuidae</taxon>
        <taxon>Amphipyrinae</taxon>
        <taxon>Spodoptera</taxon>
    </lineage>
</organism>
<sequence length="225" mass="25019">MVTGSVQHQVMTSHPLLKLFCSELQLGAGYVKCSERPEARGRRIMHSCVRCYTADDGAENQLRCQQSLPNNSLVLWSPIIGDAKGFSSLLSALSRQVSTIAAPHLVLTLCLLLTLTSAAPLPRSKAYDPSRLLHGVLSLILRHAMGQSEDILKPNNGNSSPTKHNGGARKHRHRIVNVFIAARAAHARHCTYYYSYDLVKLIEAKEPTYWSYWSSYSGEVQKDFI</sequence>
<name>A0A835GFL8_SPOEX</name>
<evidence type="ECO:0000313" key="1">
    <source>
        <dbReference type="EMBL" id="KAF9416505.1"/>
    </source>
</evidence>
<dbReference type="Proteomes" id="UP000648187">
    <property type="component" value="Unassembled WGS sequence"/>
</dbReference>
<dbReference type="AlphaFoldDB" id="A0A835GFL8"/>
<evidence type="ECO:0000313" key="2">
    <source>
        <dbReference type="Proteomes" id="UP000648187"/>
    </source>
</evidence>
<dbReference type="EMBL" id="JACKWZ010000089">
    <property type="protein sequence ID" value="KAF9416505.1"/>
    <property type="molecule type" value="Genomic_DNA"/>
</dbReference>